<evidence type="ECO:0000313" key="3">
    <source>
        <dbReference type="Proteomes" id="UP000663929"/>
    </source>
</evidence>
<accession>A0A8A4TQF9</accession>
<reference evidence="2" key="1">
    <citation type="submission" date="2021-03" db="EMBL/GenBank/DDBJ databases">
        <title>Acanthopleuribacteraceae sp. M133.</title>
        <authorList>
            <person name="Wang G."/>
        </authorList>
    </citation>
    <scope>NUCLEOTIDE SEQUENCE</scope>
    <source>
        <strain evidence="2">M133</strain>
    </source>
</reference>
<dbReference type="InterPro" id="IPR025566">
    <property type="entry name" value="DUF4331"/>
</dbReference>
<feature type="chain" id="PRO_5035196623" evidence="1">
    <location>
        <begin position="28"/>
        <end position="501"/>
    </location>
</feature>
<evidence type="ECO:0000256" key="1">
    <source>
        <dbReference type="SAM" id="SignalP"/>
    </source>
</evidence>
<dbReference type="AlphaFoldDB" id="A0A8A4TQF9"/>
<sequence>MTAPMRRNVFYPFLVSMALLCCSTLLASSHREAPHTLELPKTDGTDFYMFRSYEEGREDYVTIIANYNPLQLPYGGPNYFLLDEDALYEIHIDNDGDAVEDITFQFRFSNNLAENFTLPVGDEGATANVAIPLVQIGALSADNIPNGSVVQVEERYTLDVITGDRRTGAKTAVTNAESDATSFLKPSDNYGSKSIPDYAAYADAHVYNIALPDASTGRVFVGQRQEGFVFNIGKGFDLINLNPLGAVDAESSALQQVNITSIALEIPISYLTQGSETVIGAWTTASKRRNRVLLSEGKPVGNPFGDSSEGTTSFDNPDVEFGRWHQVSRLGNPLVNEVVIGLPDKNKFNFSEPMNDGDFATYVTNPVFPELIEILFGVTAPNSFPRNDLIQVFLTGIPGLNQPANATASEMLRLNTATPVTARADQNPLGVLAGDNAGFPNGRRPGDDVIDAALRVVMGVLLDETVAPSGQAAYTDGAYIDARLFGGGFPYLNHPIDGSSF</sequence>
<keyword evidence="3" id="KW-1185">Reference proteome</keyword>
<gene>
    <name evidence="2" type="ORF">J3U87_04235</name>
</gene>
<dbReference type="Pfam" id="PF14224">
    <property type="entry name" value="DUF4331"/>
    <property type="match status" value="1"/>
</dbReference>
<protein>
    <submittedName>
        <fullName evidence="2">DUF4331 domain-containing protein</fullName>
    </submittedName>
</protein>
<dbReference type="RefSeq" id="WP_237381783.1">
    <property type="nucleotide sequence ID" value="NZ_CP071793.1"/>
</dbReference>
<organism evidence="2 3">
    <name type="scientific">Sulfidibacter corallicola</name>
    <dbReference type="NCBI Taxonomy" id="2818388"/>
    <lineage>
        <taxon>Bacteria</taxon>
        <taxon>Pseudomonadati</taxon>
        <taxon>Acidobacteriota</taxon>
        <taxon>Holophagae</taxon>
        <taxon>Acanthopleuribacterales</taxon>
        <taxon>Acanthopleuribacteraceae</taxon>
        <taxon>Sulfidibacter</taxon>
    </lineage>
</organism>
<dbReference type="KEGG" id="scor:J3U87_04235"/>
<dbReference type="EMBL" id="CP071793">
    <property type="protein sequence ID" value="QTD51657.1"/>
    <property type="molecule type" value="Genomic_DNA"/>
</dbReference>
<feature type="signal peptide" evidence="1">
    <location>
        <begin position="1"/>
        <end position="27"/>
    </location>
</feature>
<name>A0A8A4TQF9_SULCO</name>
<evidence type="ECO:0000313" key="2">
    <source>
        <dbReference type="EMBL" id="QTD51657.1"/>
    </source>
</evidence>
<proteinExistence type="predicted"/>
<dbReference type="Proteomes" id="UP000663929">
    <property type="component" value="Chromosome"/>
</dbReference>
<keyword evidence="1" id="KW-0732">Signal</keyword>